<name>A0A9N9ACW6_9GLOM</name>
<dbReference type="AlphaFoldDB" id="A0A9N9ACW6"/>
<sequence>MTDETLVINLAKIKFKVDIWLIDVNKPNNYQYVISEIDLKREYELKISNQTVWVTSGLGVITSDLPEDNEQAGVKNHNAHYRCRNCIIHHSELDNISFVIVRHSHYYHKTILQFSTIRSIQTQAQRDSLAIQYNIREKPPCSFIKEILQSTFEILFSKEETEFLKVWYNFEFPPY</sequence>
<proteinExistence type="predicted"/>
<reference evidence="1" key="1">
    <citation type="submission" date="2021-06" db="EMBL/GenBank/DDBJ databases">
        <authorList>
            <person name="Kallberg Y."/>
            <person name="Tangrot J."/>
            <person name="Rosling A."/>
        </authorList>
    </citation>
    <scope>NUCLEOTIDE SEQUENCE</scope>
    <source>
        <strain evidence="1">UK204</strain>
    </source>
</reference>
<comment type="caution">
    <text evidence="1">The sequence shown here is derived from an EMBL/GenBank/DDBJ whole genome shotgun (WGS) entry which is preliminary data.</text>
</comment>
<dbReference type="Proteomes" id="UP000789570">
    <property type="component" value="Unassembled WGS sequence"/>
</dbReference>
<dbReference type="EMBL" id="CAJVPQ010001008">
    <property type="protein sequence ID" value="CAG8526252.1"/>
    <property type="molecule type" value="Genomic_DNA"/>
</dbReference>
<dbReference type="OrthoDB" id="2430480at2759"/>
<organism evidence="1 2">
    <name type="scientific">Funneliformis caledonium</name>
    <dbReference type="NCBI Taxonomy" id="1117310"/>
    <lineage>
        <taxon>Eukaryota</taxon>
        <taxon>Fungi</taxon>
        <taxon>Fungi incertae sedis</taxon>
        <taxon>Mucoromycota</taxon>
        <taxon>Glomeromycotina</taxon>
        <taxon>Glomeromycetes</taxon>
        <taxon>Glomerales</taxon>
        <taxon>Glomeraceae</taxon>
        <taxon>Funneliformis</taxon>
    </lineage>
</organism>
<evidence type="ECO:0000313" key="2">
    <source>
        <dbReference type="Proteomes" id="UP000789570"/>
    </source>
</evidence>
<accession>A0A9N9ACW6</accession>
<gene>
    <name evidence="1" type="ORF">FCALED_LOCUS4951</name>
</gene>
<evidence type="ECO:0000313" key="1">
    <source>
        <dbReference type="EMBL" id="CAG8526252.1"/>
    </source>
</evidence>
<protein>
    <submittedName>
        <fullName evidence="1">4577_t:CDS:1</fullName>
    </submittedName>
</protein>
<keyword evidence="2" id="KW-1185">Reference proteome</keyword>